<gene>
    <name evidence="1" type="ORF">PXEA_LOCUS32984</name>
</gene>
<sequence>MTPSHFNSRSHHHHPFILVQGMLIRVCFIIIMQSSILVLSQPPSCSVNSVCSNPCSLISLDSCHLICPTRGVIRPPCVWVTNSLGHPLLRQIRVSLSNSSSQNSLSASRKLLMIKLVSIPIFSL</sequence>
<protein>
    <submittedName>
        <fullName evidence="1">Uncharacterized protein</fullName>
    </submittedName>
</protein>
<keyword evidence="2" id="KW-1185">Reference proteome</keyword>
<organism evidence="1 2">
    <name type="scientific">Protopolystoma xenopodis</name>
    <dbReference type="NCBI Taxonomy" id="117903"/>
    <lineage>
        <taxon>Eukaryota</taxon>
        <taxon>Metazoa</taxon>
        <taxon>Spiralia</taxon>
        <taxon>Lophotrochozoa</taxon>
        <taxon>Platyhelminthes</taxon>
        <taxon>Monogenea</taxon>
        <taxon>Polyopisthocotylea</taxon>
        <taxon>Polystomatidea</taxon>
        <taxon>Polystomatidae</taxon>
        <taxon>Protopolystoma</taxon>
    </lineage>
</organism>
<evidence type="ECO:0000313" key="2">
    <source>
        <dbReference type="Proteomes" id="UP000784294"/>
    </source>
</evidence>
<reference evidence="1" key="1">
    <citation type="submission" date="2018-11" db="EMBL/GenBank/DDBJ databases">
        <authorList>
            <consortium name="Pathogen Informatics"/>
        </authorList>
    </citation>
    <scope>NUCLEOTIDE SEQUENCE</scope>
</reference>
<dbReference type="Proteomes" id="UP000784294">
    <property type="component" value="Unassembled WGS sequence"/>
</dbReference>
<proteinExistence type="predicted"/>
<accession>A0A448XLI6</accession>
<comment type="caution">
    <text evidence="1">The sequence shown here is derived from an EMBL/GenBank/DDBJ whole genome shotgun (WGS) entry which is preliminary data.</text>
</comment>
<evidence type="ECO:0000313" key="1">
    <source>
        <dbReference type="EMBL" id="VEL39544.1"/>
    </source>
</evidence>
<dbReference type="EMBL" id="CAAALY010261624">
    <property type="protein sequence ID" value="VEL39544.1"/>
    <property type="molecule type" value="Genomic_DNA"/>
</dbReference>
<dbReference type="AlphaFoldDB" id="A0A448XLI6"/>
<name>A0A448XLI6_9PLAT</name>